<gene>
    <name evidence="1" type="ORF">OJFPBHNK_00004</name>
</gene>
<accession>A0A7G9YZE4</accession>
<name>A0A7G9YZE4_9EURY</name>
<dbReference type="AlphaFoldDB" id="A0A7G9YZE4"/>
<protein>
    <submittedName>
        <fullName evidence="1">Uncharacterized protein</fullName>
    </submittedName>
</protein>
<organism evidence="1">
    <name type="scientific">Candidatus Methanophagaceae archaeon ANME-1 ERB6</name>
    <dbReference type="NCBI Taxonomy" id="2759912"/>
    <lineage>
        <taxon>Archaea</taxon>
        <taxon>Methanobacteriati</taxon>
        <taxon>Methanobacteriota</taxon>
        <taxon>Stenosarchaea group</taxon>
        <taxon>Methanomicrobia</taxon>
        <taxon>Candidatus Methanophagales</taxon>
        <taxon>Candidatus Methanophagaceae</taxon>
    </lineage>
</organism>
<proteinExistence type="predicted"/>
<sequence length="121" mass="13810">MEEKKKSESLQTFDFYLKIPAEKVVVIGEEIKKAIEEAEIISGVESGKVVKKQKPPTRLGLEAGVTYLLVSVGTLFLTKFVEKYADQLAKEFATDTATVIREAKIHFSEWLKKRIRVEEYE</sequence>
<reference evidence="1" key="1">
    <citation type="submission" date="2020-06" db="EMBL/GenBank/DDBJ databases">
        <title>Unique genomic features of the anaerobic methanotrophic archaea.</title>
        <authorList>
            <person name="Chadwick G.L."/>
            <person name="Skennerton C.T."/>
            <person name="Laso-Perez R."/>
            <person name="Leu A.O."/>
            <person name="Speth D.R."/>
            <person name="Yu H."/>
            <person name="Morgan-Lang C."/>
            <person name="Hatzenpichler R."/>
            <person name="Goudeau D."/>
            <person name="Malmstrom R."/>
            <person name="Brazelton W.J."/>
            <person name="Woyke T."/>
            <person name="Hallam S.J."/>
            <person name="Tyson G.W."/>
            <person name="Wegener G."/>
            <person name="Boetius A."/>
            <person name="Orphan V."/>
        </authorList>
    </citation>
    <scope>NUCLEOTIDE SEQUENCE</scope>
</reference>
<evidence type="ECO:0000313" key="1">
    <source>
        <dbReference type="EMBL" id="QNO53378.1"/>
    </source>
</evidence>
<dbReference type="EMBL" id="MT631540">
    <property type="protein sequence ID" value="QNO53378.1"/>
    <property type="molecule type" value="Genomic_DNA"/>
</dbReference>